<evidence type="ECO:0000256" key="6">
    <source>
        <dbReference type="ARBA" id="ARBA00022884"/>
    </source>
</evidence>
<keyword evidence="6 9" id="KW-0694">RNA-binding</keyword>
<dbReference type="GO" id="GO:0002940">
    <property type="term" value="P:tRNA N2-guanine methylation"/>
    <property type="evidence" value="ECO:0007669"/>
    <property type="project" value="TreeGrafter"/>
</dbReference>
<dbReference type="InterPro" id="IPR029063">
    <property type="entry name" value="SAM-dependent_MTases_sf"/>
</dbReference>
<evidence type="ECO:0000313" key="10">
    <source>
        <dbReference type="EMBL" id="EQB60813.1"/>
    </source>
</evidence>
<keyword evidence="5 9" id="KW-0819">tRNA processing</keyword>
<dbReference type="Gene3D" id="3.40.50.150">
    <property type="entry name" value="Vaccinia Virus protein VP39"/>
    <property type="match status" value="1"/>
</dbReference>
<evidence type="ECO:0000256" key="9">
    <source>
        <dbReference type="PROSITE-ProRule" id="PRU00958"/>
    </source>
</evidence>
<dbReference type="GO" id="GO:0000049">
    <property type="term" value="F:tRNA binding"/>
    <property type="evidence" value="ECO:0007669"/>
    <property type="project" value="UniProtKB-UniRule"/>
</dbReference>
<gene>
    <name evidence="10" type="ORF">NAPIS_ORF01598</name>
</gene>
<dbReference type="AlphaFoldDB" id="T0L8H3"/>
<keyword evidence="3 9" id="KW-0808">Transferase</keyword>
<evidence type="ECO:0000256" key="1">
    <source>
        <dbReference type="ARBA" id="ARBA00022555"/>
    </source>
</evidence>
<dbReference type="VEuPathDB" id="MicrosporidiaDB:NAPIS_ORF01598"/>
<dbReference type="PANTHER" id="PTHR10631:SF3">
    <property type="entry name" value="TRNA (GUANINE(26)-N(2))-DIMETHYLTRANSFERASE"/>
    <property type="match status" value="1"/>
</dbReference>
<proteinExistence type="inferred from homology"/>
<evidence type="ECO:0000256" key="3">
    <source>
        <dbReference type="ARBA" id="ARBA00022679"/>
    </source>
</evidence>
<evidence type="ECO:0000256" key="7">
    <source>
        <dbReference type="ARBA" id="ARBA00039099"/>
    </source>
</evidence>
<comment type="catalytic activity">
    <reaction evidence="8">
        <text>guanosine(26) in tRNA + 2 S-adenosyl-L-methionine = N(2)-dimethylguanosine(26) in tRNA + 2 S-adenosyl-L-homocysteine + 2 H(+)</text>
        <dbReference type="Rhea" id="RHEA:43140"/>
        <dbReference type="Rhea" id="RHEA-COMP:10359"/>
        <dbReference type="Rhea" id="RHEA-COMP:10360"/>
        <dbReference type="ChEBI" id="CHEBI:15378"/>
        <dbReference type="ChEBI" id="CHEBI:57856"/>
        <dbReference type="ChEBI" id="CHEBI:59789"/>
        <dbReference type="ChEBI" id="CHEBI:74269"/>
        <dbReference type="ChEBI" id="CHEBI:74513"/>
        <dbReference type="EC" id="2.1.1.216"/>
    </reaction>
</comment>
<dbReference type="GO" id="GO:0160104">
    <property type="term" value="F:tRNA (guanine(26)-N2)-dimethyltransferase activity"/>
    <property type="evidence" value="ECO:0007669"/>
    <property type="project" value="UniProtKB-EC"/>
</dbReference>
<dbReference type="EC" id="2.1.1.216" evidence="7"/>
<evidence type="ECO:0000256" key="2">
    <source>
        <dbReference type="ARBA" id="ARBA00022603"/>
    </source>
</evidence>
<dbReference type="Pfam" id="PF02005">
    <property type="entry name" value="TRM"/>
    <property type="match status" value="1"/>
</dbReference>
<dbReference type="EMBL" id="KE647232">
    <property type="protein sequence ID" value="EQB60813.1"/>
    <property type="molecule type" value="Genomic_DNA"/>
</dbReference>
<dbReference type="InterPro" id="IPR002905">
    <property type="entry name" value="Trm1"/>
</dbReference>
<keyword evidence="1 9" id="KW-0820">tRNA-binding</keyword>
<dbReference type="HOGENOM" id="CLU_010862_5_0_1"/>
<dbReference type="PROSITE" id="PS51626">
    <property type="entry name" value="SAM_MT_TRM1"/>
    <property type="match status" value="1"/>
</dbReference>
<dbReference type="Proteomes" id="UP000053780">
    <property type="component" value="Unassembled WGS sequence"/>
</dbReference>
<accession>T0L8H3</accession>
<protein>
    <recommendedName>
        <fullName evidence="7">tRNA (guanine(26)-N(2))-dimethyltransferase</fullName>
        <ecNumber evidence="7">2.1.1.216</ecNumber>
    </recommendedName>
</protein>
<dbReference type="PANTHER" id="PTHR10631">
    <property type="entry name" value="N 2 ,N 2 -DIMETHYLGUANOSINE TRNA METHYLTRANSFERASE"/>
    <property type="match status" value="1"/>
</dbReference>
<keyword evidence="11" id="KW-1185">Reference proteome</keyword>
<reference evidence="10 11" key="1">
    <citation type="journal article" date="2013" name="BMC Genomics">
        <title>Genome sequencing and comparative genomics of honey bee microsporidia, Nosema apis reveal novel insights into host-parasite interactions.</title>
        <authorList>
            <person name="Chen Yp."/>
            <person name="Pettis J.S."/>
            <person name="Zhao Y."/>
            <person name="Liu X."/>
            <person name="Tallon L.J."/>
            <person name="Sadzewicz L.D."/>
            <person name="Li R."/>
            <person name="Zheng H."/>
            <person name="Huang S."/>
            <person name="Zhang X."/>
            <person name="Hamilton M.C."/>
            <person name="Pernal S.F."/>
            <person name="Melathopoulos A.P."/>
            <person name="Yan X."/>
            <person name="Evans J.D."/>
        </authorList>
    </citation>
    <scope>NUCLEOTIDE SEQUENCE [LARGE SCALE GENOMIC DNA]</scope>
    <source>
        <strain evidence="10 11">BRL 01</strain>
    </source>
</reference>
<sequence length="333" mass="38564">MSATGLRGIRYFKEIPNVKIIFNDISLDSINCIQENLKLNEISNVNVINKNFNIQDVQNNSSKINIINSDCNVLMCSLLNYFDVIDIDPFGSCSEYIENAFRSIKHNGILCLTSTDKGVLCSNENKCIIKYETTILKKFSQNEMAIRALLSCISRHAAKFGISIEPLVSLNIDFYLRIFVRVLKRTPKKVVENSGLFYLCRCGNSLSLTHKLNTFKPEWNTQESSEILSKIKNFLQKTNSITDEYCHNICYICNKKMKICGPFWIQKLHNNLFIEKIINDEKFKQNTKENSIYSDKRLIGILRFLCQEIDSIWYYEVSQLSKFLKICCIKIKI</sequence>
<comment type="similarity">
    <text evidence="9">Belongs to the class I-like SAM-binding methyltransferase superfamily. Trm1 family.</text>
</comment>
<evidence type="ECO:0000256" key="8">
    <source>
        <dbReference type="ARBA" id="ARBA00051897"/>
    </source>
</evidence>
<keyword evidence="2 9" id="KW-0489">Methyltransferase</keyword>
<keyword evidence="4 9" id="KW-0949">S-adenosyl-L-methionine</keyword>
<evidence type="ECO:0000256" key="4">
    <source>
        <dbReference type="ARBA" id="ARBA00022691"/>
    </source>
</evidence>
<organism evidence="10 11">
    <name type="scientific">Vairimorpha apis BRL 01</name>
    <dbReference type="NCBI Taxonomy" id="1037528"/>
    <lineage>
        <taxon>Eukaryota</taxon>
        <taxon>Fungi</taxon>
        <taxon>Fungi incertae sedis</taxon>
        <taxon>Microsporidia</taxon>
        <taxon>Nosematidae</taxon>
        <taxon>Vairimorpha</taxon>
    </lineage>
</organism>
<evidence type="ECO:0000313" key="11">
    <source>
        <dbReference type="Proteomes" id="UP000053780"/>
    </source>
</evidence>
<name>T0L8H3_9MICR</name>
<dbReference type="OrthoDB" id="6349953at2759"/>
<dbReference type="SUPFAM" id="SSF53335">
    <property type="entry name" value="S-adenosyl-L-methionine-dependent methyltransferases"/>
    <property type="match status" value="1"/>
</dbReference>
<evidence type="ECO:0000256" key="5">
    <source>
        <dbReference type="ARBA" id="ARBA00022694"/>
    </source>
</evidence>